<protein>
    <submittedName>
        <fullName evidence="2">Lipopolysaccharide biosynthesis protein WzzE</fullName>
    </submittedName>
</protein>
<keyword evidence="3" id="KW-1185">Reference proteome</keyword>
<organism evidence="2 3">
    <name type="scientific">Bisgaardia hudsonensis</name>
    <dbReference type="NCBI Taxonomy" id="109472"/>
    <lineage>
        <taxon>Bacteria</taxon>
        <taxon>Pseudomonadati</taxon>
        <taxon>Pseudomonadota</taxon>
        <taxon>Gammaproteobacteria</taxon>
        <taxon>Pasteurellales</taxon>
        <taxon>Pasteurellaceae</taxon>
        <taxon>Bisgaardia</taxon>
    </lineage>
</organism>
<dbReference type="Proteomes" id="UP000294841">
    <property type="component" value="Unassembled WGS sequence"/>
</dbReference>
<keyword evidence="1" id="KW-1133">Transmembrane helix</keyword>
<evidence type="ECO:0000256" key="1">
    <source>
        <dbReference type="SAM" id="Phobius"/>
    </source>
</evidence>
<dbReference type="SUPFAM" id="SSF160355">
    <property type="entry name" value="Bacterial polysaccharide co-polymerase-like"/>
    <property type="match status" value="1"/>
</dbReference>
<name>A0A4R2MTX6_9PAST</name>
<proteinExistence type="predicted"/>
<evidence type="ECO:0000313" key="3">
    <source>
        <dbReference type="Proteomes" id="UP000294841"/>
    </source>
</evidence>
<dbReference type="EMBL" id="SLXI01000011">
    <property type="protein sequence ID" value="TCP10968.1"/>
    <property type="molecule type" value="Genomic_DNA"/>
</dbReference>
<dbReference type="OrthoDB" id="9775724at2"/>
<feature type="transmembrane region" description="Helical" evidence="1">
    <location>
        <begin position="234"/>
        <end position="253"/>
    </location>
</feature>
<evidence type="ECO:0000313" key="2">
    <source>
        <dbReference type="EMBL" id="TCP10968.1"/>
    </source>
</evidence>
<sequence>MKKIIIVFISIIFWGLIGLSSSYIIKPSWITEAEIEKPQTNSLGNYYALFSMYHLLIGKVDEIDKINNIVYTELNHQISSYDVRREFWEQSDYYKQKLTGDKKTDLMLLDKLIESITYTFYPNTNVISIRIELDNPKQSFDLLVKFIEKINLNTRENVYSNLIYKWKVLFEQVNLASQLKLGQIQDKDKVVSQDWLGKLNMMKSVTPLDNKLIAYHYIKQPRIPILSIPNHLHWTIYGGILGLFFGFVLLFFMRRNR</sequence>
<dbReference type="AlphaFoldDB" id="A0A4R2MTX6"/>
<keyword evidence="1" id="KW-0812">Transmembrane</keyword>
<gene>
    <name evidence="2" type="ORF">EV697_11114</name>
</gene>
<dbReference type="Gene3D" id="3.30.1890.10">
    <property type="entry name" value="FepE-like"/>
    <property type="match status" value="1"/>
</dbReference>
<keyword evidence="1" id="KW-0472">Membrane</keyword>
<dbReference type="RefSeq" id="WP_132025059.1">
    <property type="nucleotide sequence ID" value="NZ_CP016605.1"/>
</dbReference>
<comment type="caution">
    <text evidence="2">The sequence shown here is derived from an EMBL/GenBank/DDBJ whole genome shotgun (WGS) entry which is preliminary data.</text>
</comment>
<reference evidence="2 3" key="1">
    <citation type="submission" date="2019-03" db="EMBL/GenBank/DDBJ databases">
        <title>Genomic Encyclopedia of Type Strains, Phase IV (KMG-IV): sequencing the most valuable type-strain genomes for metagenomic binning, comparative biology and taxonomic classification.</title>
        <authorList>
            <person name="Goeker M."/>
        </authorList>
    </citation>
    <scope>NUCLEOTIDE SEQUENCE [LARGE SCALE GENOMIC DNA]</scope>
    <source>
        <strain evidence="2 3">DSM 28231</strain>
    </source>
</reference>
<accession>A0A4R2MTX6</accession>